<dbReference type="InterPro" id="IPR027417">
    <property type="entry name" value="P-loop_NTPase"/>
</dbReference>
<dbReference type="Proteomes" id="UP001152320">
    <property type="component" value="Chromosome 8"/>
</dbReference>
<evidence type="ECO:0000256" key="4">
    <source>
        <dbReference type="PIRSR" id="PIRSR637359-2"/>
    </source>
</evidence>
<feature type="binding site" evidence="4">
    <location>
        <begin position="336"/>
        <end position="340"/>
    </location>
    <ligand>
        <name>3'-phosphoadenylyl sulfate</name>
        <dbReference type="ChEBI" id="CHEBI:58339"/>
    </ligand>
</feature>
<keyword evidence="10" id="KW-1185">Reference proteome</keyword>
<organism evidence="9 10">
    <name type="scientific">Holothuria leucospilota</name>
    <name type="common">Black long sea cucumber</name>
    <name type="synonym">Mertensiothuria leucospilota</name>
    <dbReference type="NCBI Taxonomy" id="206669"/>
    <lineage>
        <taxon>Eukaryota</taxon>
        <taxon>Metazoa</taxon>
        <taxon>Echinodermata</taxon>
        <taxon>Eleutherozoa</taxon>
        <taxon>Echinozoa</taxon>
        <taxon>Holothuroidea</taxon>
        <taxon>Aspidochirotacea</taxon>
        <taxon>Aspidochirotida</taxon>
        <taxon>Holothuriidae</taxon>
        <taxon>Holothuria</taxon>
    </lineage>
</organism>
<feature type="region of interest" description="Disordered" evidence="6">
    <location>
        <begin position="79"/>
        <end position="114"/>
    </location>
</feature>
<dbReference type="InterPro" id="IPR037359">
    <property type="entry name" value="NST/OST"/>
</dbReference>
<evidence type="ECO:0000259" key="8">
    <source>
        <dbReference type="Pfam" id="PF00685"/>
    </source>
</evidence>
<keyword evidence="7" id="KW-1133">Transmembrane helix</keyword>
<reference evidence="9" key="1">
    <citation type="submission" date="2021-10" db="EMBL/GenBank/DDBJ databases">
        <title>Tropical sea cucumber genome reveals ecological adaptation and Cuvierian tubules defense mechanism.</title>
        <authorList>
            <person name="Chen T."/>
        </authorList>
    </citation>
    <scope>NUCLEOTIDE SEQUENCE</scope>
    <source>
        <strain evidence="9">Nanhai2018</strain>
        <tissue evidence="9">Muscle</tissue>
    </source>
</reference>
<protein>
    <submittedName>
        <fullName evidence="9">Heparan sulfate glucosamine 3-O-sulfotransferase 4</fullName>
    </submittedName>
</protein>
<accession>A0A9Q1C3U4</accession>
<dbReference type="InterPro" id="IPR000863">
    <property type="entry name" value="Sulfotransferase_dom"/>
</dbReference>
<evidence type="ECO:0000313" key="10">
    <source>
        <dbReference type="Proteomes" id="UP001152320"/>
    </source>
</evidence>
<dbReference type="Gene3D" id="3.40.50.300">
    <property type="entry name" value="P-loop containing nucleotide triphosphate hydrolases"/>
    <property type="match status" value="1"/>
</dbReference>
<keyword evidence="2" id="KW-0325">Glycoprotein</keyword>
<feature type="binding site" evidence="4">
    <location>
        <position position="212"/>
    </location>
    <ligand>
        <name>3'-phosphoadenylyl sulfate</name>
        <dbReference type="ChEBI" id="CHEBI:58339"/>
    </ligand>
</feature>
<comment type="caution">
    <text evidence="9">The sequence shown here is derived from an EMBL/GenBank/DDBJ whole genome shotgun (WGS) entry which is preliminary data.</text>
</comment>
<evidence type="ECO:0000256" key="2">
    <source>
        <dbReference type="ARBA" id="ARBA00023180"/>
    </source>
</evidence>
<gene>
    <name evidence="9" type="ORF">HOLleu_18442</name>
</gene>
<dbReference type="PANTHER" id="PTHR10605:SF72">
    <property type="entry name" value="HEPARAN SULFATE 3-O SULFOTRANSFERASE-B, ISOFORM A"/>
    <property type="match status" value="1"/>
</dbReference>
<dbReference type="Pfam" id="PF00685">
    <property type="entry name" value="Sulfotransfer_1"/>
    <property type="match status" value="1"/>
</dbReference>
<keyword evidence="7" id="KW-0812">Transmembrane</keyword>
<keyword evidence="1" id="KW-0808">Transferase</keyword>
<keyword evidence="7" id="KW-0472">Membrane</keyword>
<evidence type="ECO:0000256" key="6">
    <source>
        <dbReference type="SAM" id="MobiDB-lite"/>
    </source>
</evidence>
<proteinExistence type="predicted"/>
<feature type="active site" description="For sulfotransferase activity" evidence="3">
    <location>
        <position position="131"/>
    </location>
</feature>
<dbReference type="GO" id="GO:0008467">
    <property type="term" value="F:[heparan sulfate]-glucosamine 3-sulfotransferase activity"/>
    <property type="evidence" value="ECO:0007669"/>
    <property type="project" value="TreeGrafter"/>
</dbReference>
<keyword evidence="5" id="KW-1015">Disulfide bond</keyword>
<dbReference type="AlphaFoldDB" id="A0A9Q1C3U4"/>
<feature type="binding site" evidence="4">
    <location>
        <position position="220"/>
    </location>
    <ligand>
        <name>3'-phosphoadenylyl sulfate</name>
        <dbReference type="ChEBI" id="CHEBI:58339"/>
    </ligand>
</feature>
<name>A0A9Q1C3U4_HOLLE</name>
<dbReference type="FunFam" id="3.40.50.300:FF:002997">
    <property type="entry name" value="Sulfotransferase"/>
    <property type="match status" value="1"/>
</dbReference>
<evidence type="ECO:0000256" key="1">
    <source>
        <dbReference type="ARBA" id="ARBA00022679"/>
    </source>
</evidence>
<evidence type="ECO:0000313" key="9">
    <source>
        <dbReference type="EMBL" id="KAJ8037594.1"/>
    </source>
</evidence>
<feature type="transmembrane region" description="Helical" evidence="7">
    <location>
        <begin position="12"/>
        <end position="29"/>
    </location>
</feature>
<evidence type="ECO:0000256" key="3">
    <source>
        <dbReference type="PIRSR" id="PIRSR637359-1"/>
    </source>
</evidence>
<evidence type="ECO:0000256" key="7">
    <source>
        <dbReference type="SAM" id="Phobius"/>
    </source>
</evidence>
<evidence type="ECO:0000256" key="5">
    <source>
        <dbReference type="PIRSR" id="PIRSR637359-3"/>
    </source>
</evidence>
<feature type="binding site" evidence="4">
    <location>
        <begin position="131"/>
        <end position="135"/>
    </location>
    <ligand>
        <name>3'-phosphoadenylyl sulfate</name>
        <dbReference type="ChEBI" id="CHEBI:58339"/>
    </ligand>
</feature>
<feature type="disulfide bond" evidence="5">
    <location>
        <begin position="319"/>
        <end position="331"/>
    </location>
</feature>
<feature type="domain" description="Sulfotransferase" evidence="8">
    <location>
        <begin position="122"/>
        <end position="357"/>
    </location>
</feature>
<dbReference type="OrthoDB" id="411451at2759"/>
<dbReference type="EMBL" id="JAIZAY010000008">
    <property type="protein sequence ID" value="KAJ8037594.1"/>
    <property type="molecule type" value="Genomic_DNA"/>
</dbReference>
<dbReference type="SUPFAM" id="SSF52540">
    <property type="entry name" value="P-loop containing nucleoside triphosphate hydrolases"/>
    <property type="match status" value="1"/>
</dbReference>
<sequence>MDVRNIIWRFRRKIFFFGCISFVFFLFYMETCTDSNSSQKPGLMPLKTMAINRRISNLRFNKSIELGWDELMDRQKSRSRLTEGGGVVSSSLDSEDSNEKLNRKGSKKRNRKRTTDFMRRLPQAIIIGVKKCGTRALLEYLRLHPKVVAPGPEIHFFDRSYNKGLEWYRKQMPKSLPEQVTVEKSPSYFITPGVPQRIKNMSSSVKLLLAVRDPVQRAISDHAQSLSNGKIRTLEERVMKETNKREVDPESYIVKIGMYARHYRQWLVHFPKSQILLVSGEELVTDPAKVMADVQKFLNLEEVINEDYFFFNETKGFPCLKRDPNEAVPKCLDGSKGRPHPNVDPVVLETLRRYYKPLNEEFYKLVGTDFHWS</sequence>
<dbReference type="PANTHER" id="PTHR10605">
    <property type="entry name" value="HEPARAN SULFATE SULFOTRANSFERASE"/>
    <property type="match status" value="1"/>
</dbReference>
<feature type="compositionally biased region" description="Basic residues" evidence="6">
    <location>
        <begin position="103"/>
        <end position="112"/>
    </location>
</feature>